<reference evidence="1" key="2">
    <citation type="journal article" date="2015" name="Data Brief">
        <title>Shoot transcriptome of the giant reed, Arundo donax.</title>
        <authorList>
            <person name="Barrero R.A."/>
            <person name="Guerrero F.D."/>
            <person name="Moolhuijzen P."/>
            <person name="Goolsby J.A."/>
            <person name="Tidwell J."/>
            <person name="Bellgard S.E."/>
            <person name="Bellgard M.I."/>
        </authorList>
    </citation>
    <scope>NUCLEOTIDE SEQUENCE</scope>
    <source>
        <tissue evidence="1">Shoot tissue taken approximately 20 cm above the soil surface</tissue>
    </source>
</reference>
<accession>A0A0A9BKR6</accession>
<dbReference type="EMBL" id="GBRH01235152">
    <property type="protein sequence ID" value="JAD62743.1"/>
    <property type="molecule type" value="Transcribed_RNA"/>
</dbReference>
<organism evidence="1">
    <name type="scientific">Arundo donax</name>
    <name type="common">Giant reed</name>
    <name type="synonym">Donax arundinaceus</name>
    <dbReference type="NCBI Taxonomy" id="35708"/>
    <lineage>
        <taxon>Eukaryota</taxon>
        <taxon>Viridiplantae</taxon>
        <taxon>Streptophyta</taxon>
        <taxon>Embryophyta</taxon>
        <taxon>Tracheophyta</taxon>
        <taxon>Spermatophyta</taxon>
        <taxon>Magnoliopsida</taxon>
        <taxon>Liliopsida</taxon>
        <taxon>Poales</taxon>
        <taxon>Poaceae</taxon>
        <taxon>PACMAD clade</taxon>
        <taxon>Arundinoideae</taxon>
        <taxon>Arundineae</taxon>
        <taxon>Arundo</taxon>
    </lineage>
</organism>
<reference evidence="1" key="1">
    <citation type="submission" date="2014-09" db="EMBL/GenBank/DDBJ databases">
        <authorList>
            <person name="Magalhaes I.L.F."/>
            <person name="Oliveira U."/>
            <person name="Santos F.R."/>
            <person name="Vidigal T.H.D.A."/>
            <person name="Brescovit A.D."/>
            <person name="Santos A.J."/>
        </authorList>
    </citation>
    <scope>NUCLEOTIDE SEQUENCE</scope>
    <source>
        <tissue evidence="1">Shoot tissue taken approximately 20 cm above the soil surface</tissue>
    </source>
</reference>
<proteinExistence type="predicted"/>
<evidence type="ECO:0000313" key="1">
    <source>
        <dbReference type="EMBL" id="JAD62743.1"/>
    </source>
</evidence>
<sequence length="47" mass="5224">MKATPLIMFGNADYTDVQLLIPASTGSLSNTTLEDFKYIGHLFVIIY</sequence>
<name>A0A0A9BKR6_ARUDO</name>
<protein>
    <submittedName>
        <fullName evidence="1">Uncharacterized protein</fullName>
    </submittedName>
</protein>
<dbReference type="AlphaFoldDB" id="A0A0A9BKR6"/>